<organism evidence="1 2">
    <name type="scientific">Cylindrobasidium torrendii FP15055 ss-10</name>
    <dbReference type="NCBI Taxonomy" id="1314674"/>
    <lineage>
        <taxon>Eukaryota</taxon>
        <taxon>Fungi</taxon>
        <taxon>Dikarya</taxon>
        <taxon>Basidiomycota</taxon>
        <taxon>Agaricomycotina</taxon>
        <taxon>Agaricomycetes</taxon>
        <taxon>Agaricomycetidae</taxon>
        <taxon>Agaricales</taxon>
        <taxon>Marasmiineae</taxon>
        <taxon>Physalacriaceae</taxon>
        <taxon>Cylindrobasidium</taxon>
    </lineage>
</organism>
<dbReference type="Proteomes" id="UP000054007">
    <property type="component" value="Unassembled WGS sequence"/>
</dbReference>
<gene>
    <name evidence="1" type="ORF">CYLTODRAFT_421008</name>
</gene>
<proteinExistence type="predicted"/>
<name>A0A0D7BEW4_9AGAR</name>
<reference evidence="1 2" key="1">
    <citation type="journal article" date="2015" name="Fungal Genet. Biol.">
        <title>Evolution of novel wood decay mechanisms in Agaricales revealed by the genome sequences of Fistulina hepatica and Cylindrobasidium torrendii.</title>
        <authorList>
            <person name="Floudas D."/>
            <person name="Held B.W."/>
            <person name="Riley R."/>
            <person name="Nagy L.G."/>
            <person name="Koehler G."/>
            <person name="Ransdell A.S."/>
            <person name="Younus H."/>
            <person name="Chow J."/>
            <person name="Chiniquy J."/>
            <person name="Lipzen A."/>
            <person name="Tritt A."/>
            <person name="Sun H."/>
            <person name="Haridas S."/>
            <person name="LaButti K."/>
            <person name="Ohm R.A."/>
            <person name="Kues U."/>
            <person name="Blanchette R.A."/>
            <person name="Grigoriev I.V."/>
            <person name="Minto R.E."/>
            <person name="Hibbett D.S."/>
        </authorList>
    </citation>
    <scope>NUCLEOTIDE SEQUENCE [LARGE SCALE GENOMIC DNA]</scope>
    <source>
        <strain evidence="1 2">FP15055 ss-10</strain>
    </source>
</reference>
<protein>
    <submittedName>
        <fullName evidence="1">Uncharacterized protein</fullName>
    </submittedName>
</protein>
<dbReference type="OrthoDB" id="2141050at2759"/>
<dbReference type="EMBL" id="KN880490">
    <property type="protein sequence ID" value="KIY69082.1"/>
    <property type="molecule type" value="Genomic_DNA"/>
</dbReference>
<dbReference type="PANTHER" id="PTHR39218">
    <property type="entry name" value="OXIDOREDUCTASE 14 KDA SUBUNIT, PUTATIVE (AFU_ORTHOLOGUE AFUA_1G12110)-RELATED"/>
    <property type="match status" value="1"/>
</dbReference>
<keyword evidence="2" id="KW-1185">Reference proteome</keyword>
<evidence type="ECO:0000313" key="2">
    <source>
        <dbReference type="Proteomes" id="UP000054007"/>
    </source>
</evidence>
<dbReference type="PANTHER" id="PTHR39218:SF1">
    <property type="entry name" value="OXIDOREDUCTASE 14 KDA SUBUNIT, PUTATIVE (AFU_ORTHOLOGUE AFUA_1G12110)-RELATED"/>
    <property type="match status" value="1"/>
</dbReference>
<evidence type="ECO:0000313" key="1">
    <source>
        <dbReference type="EMBL" id="KIY69082.1"/>
    </source>
</evidence>
<accession>A0A0D7BEW4</accession>
<sequence>MSYRQEIPQPGPPGSLVANVLGYGAFGFAARCLQLGIMKRPLFSGPSGHVISTGVWAAFGYYAYHLEIKMEDVIWEKRKEIAERRAVRQEAIQALSAEA</sequence>
<dbReference type="AlphaFoldDB" id="A0A0D7BEW4"/>